<reference evidence="1" key="1">
    <citation type="submission" date="2022-04" db="EMBL/GenBank/DDBJ databases">
        <title>Complete genome of Bacillus.</title>
        <authorList>
            <person name="Kong X."/>
            <person name="Hou M."/>
        </authorList>
    </citation>
    <scope>NUCLEOTIDE SEQUENCE</scope>
    <source>
        <strain evidence="1">A78.1</strain>
    </source>
</reference>
<name>A0ACD4A189_9BACI</name>
<keyword evidence="2" id="KW-1185">Reference proteome</keyword>
<evidence type="ECO:0000313" key="2">
    <source>
        <dbReference type="Proteomes" id="UP000830837"/>
    </source>
</evidence>
<dbReference type="EMBL" id="CP096590">
    <property type="protein sequence ID" value="UPV79899.1"/>
    <property type="molecule type" value="Genomic_DNA"/>
</dbReference>
<dbReference type="Proteomes" id="UP000830837">
    <property type="component" value="Chromosome"/>
</dbReference>
<evidence type="ECO:0000313" key="1">
    <source>
        <dbReference type="EMBL" id="UPV79899.1"/>
    </source>
</evidence>
<accession>A0ACD4A189</accession>
<organism evidence="1 2">
    <name type="scientific">Bacillus rugosus</name>
    <dbReference type="NCBI Taxonomy" id="2715209"/>
    <lineage>
        <taxon>Bacteria</taxon>
        <taxon>Bacillati</taxon>
        <taxon>Bacillota</taxon>
        <taxon>Bacilli</taxon>
        <taxon>Bacillales</taxon>
        <taxon>Bacillaceae</taxon>
        <taxon>Bacillus</taxon>
    </lineage>
</organism>
<proteinExistence type="predicted"/>
<protein>
    <submittedName>
        <fullName evidence="1">YesK-like family protein</fullName>
    </submittedName>
</protein>
<gene>
    <name evidence="1" type="ORF">M0696_04000</name>
</gene>
<sequence length="93" mass="10469">MVIFYVIGFVTACISASASVFVRMKLPKRRWPEWMLAGLVVLGVLTIWYSIFFVGGWDGMALGLLGFHVICGAIAGYLIELVIRVLKGRYRKR</sequence>